<protein>
    <recommendedName>
        <fullName evidence="9">Cytochrome c domain-containing protein</fullName>
    </recommendedName>
</protein>
<comment type="caution">
    <text evidence="10">The sequence shown here is derived from an EMBL/GenBank/DDBJ whole genome shotgun (WGS) entry which is preliminary data.</text>
</comment>
<evidence type="ECO:0000256" key="6">
    <source>
        <dbReference type="ARBA" id="ARBA00023002"/>
    </source>
</evidence>
<dbReference type="InterPro" id="IPR051395">
    <property type="entry name" value="Cytochrome_c_Peroxidase/MauG"/>
</dbReference>
<dbReference type="PIRSF" id="PIRSF000294">
    <property type="entry name" value="Cytochrome-c_peroxidase"/>
    <property type="match status" value="1"/>
</dbReference>
<dbReference type="PROSITE" id="PS51007">
    <property type="entry name" value="CYTC"/>
    <property type="match status" value="1"/>
</dbReference>
<accession>A0ABP7M4U3</accession>
<keyword evidence="3 8" id="KW-0479">Metal-binding</keyword>
<evidence type="ECO:0000256" key="5">
    <source>
        <dbReference type="ARBA" id="ARBA00022764"/>
    </source>
</evidence>
<dbReference type="PANTHER" id="PTHR30600:SF7">
    <property type="entry name" value="CYTOCHROME C PEROXIDASE-RELATED"/>
    <property type="match status" value="1"/>
</dbReference>
<comment type="subcellular location">
    <subcellularLocation>
        <location evidence="1">Periplasm</location>
    </subcellularLocation>
</comment>
<evidence type="ECO:0000256" key="3">
    <source>
        <dbReference type="ARBA" id="ARBA00022723"/>
    </source>
</evidence>
<keyword evidence="4" id="KW-0732">Signal</keyword>
<evidence type="ECO:0000313" key="10">
    <source>
        <dbReference type="EMBL" id="GAA3915136.1"/>
    </source>
</evidence>
<dbReference type="Pfam" id="PF03150">
    <property type="entry name" value="CCP_MauG"/>
    <property type="match status" value="1"/>
</dbReference>
<dbReference type="InterPro" id="IPR004852">
    <property type="entry name" value="Di-haem_cyt_c_peroxidsae"/>
</dbReference>
<feature type="domain" description="Cytochrome c" evidence="9">
    <location>
        <begin position="144"/>
        <end position="259"/>
    </location>
</feature>
<evidence type="ECO:0000256" key="2">
    <source>
        <dbReference type="ARBA" id="ARBA00022617"/>
    </source>
</evidence>
<name>A0ABP7M4U3_9GAMM</name>
<proteinExistence type="predicted"/>
<dbReference type="InterPro" id="IPR036909">
    <property type="entry name" value="Cyt_c-like_dom_sf"/>
</dbReference>
<dbReference type="SUPFAM" id="SSF46626">
    <property type="entry name" value="Cytochrome c"/>
    <property type="match status" value="2"/>
</dbReference>
<dbReference type="Gene3D" id="1.10.760.10">
    <property type="entry name" value="Cytochrome c-like domain"/>
    <property type="match status" value="2"/>
</dbReference>
<evidence type="ECO:0000256" key="8">
    <source>
        <dbReference type="PROSITE-ProRule" id="PRU00433"/>
    </source>
</evidence>
<dbReference type="InterPro" id="IPR009056">
    <property type="entry name" value="Cyt_c-like_dom"/>
</dbReference>
<keyword evidence="11" id="KW-1185">Reference proteome</keyword>
<dbReference type="InterPro" id="IPR026259">
    <property type="entry name" value="MauG/Cytc_peroxidase"/>
</dbReference>
<gene>
    <name evidence="10" type="ORF">GCM10022277_07140</name>
</gene>
<reference evidence="11" key="1">
    <citation type="journal article" date="2019" name="Int. J. Syst. Evol. Microbiol.">
        <title>The Global Catalogue of Microorganisms (GCM) 10K type strain sequencing project: providing services to taxonomists for standard genome sequencing and annotation.</title>
        <authorList>
            <consortium name="The Broad Institute Genomics Platform"/>
            <consortium name="The Broad Institute Genome Sequencing Center for Infectious Disease"/>
            <person name="Wu L."/>
            <person name="Ma J."/>
        </authorList>
    </citation>
    <scope>NUCLEOTIDE SEQUENCE [LARGE SCALE GENOMIC DNA]</scope>
    <source>
        <strain evidence="11">JCM 17551</strain>
    </source>
</reference>
<keyword evidence="2 8" id="KW-0349">Heme</keyword>
<dbReference type="Proteomes" id="UP001501565">
    <property type="component" value="Unassembled WGS sequence"/>
</dbReference>
<evidence type="ECO:0000259" key="9">
    <source>
        <dbReference type="PROSITE" id="PS51007"/>
    </source>
</evidence>
<evidence type="ECO:0000313" key="11">
    <source>
        <dbReference type="Proteomes" id="UP001501565"/>
    </source>
</evidence>
<organism evidence="10 11">
    <name type="scientific">Litoribacillus peritrichatus</name>
    <dbReference type="NCBI Taxonomy" id="718191"/>
    <lineage>
        <taxon>Bacteria</taxon>
        <taxon>Pseudomonadati</taxon>
        <taxon>Pseudomonadota</taxon>
        <taxon>Gammaproteobacteria</taxon>
        <taxon>Oceanospirillales</taxon>
        <taxon>Oceanospirillaceae</taxon>
        <taxon>Litoribacillus</taxon>
    </lineage>
</organism>
<evidence type="ECO:0000256" key="1">
    <source>
        <dbReference type="ARBA" id="ARBA00004418"/>
    </source>
</evidence>
<keyword evidence="6" id="KW-0560">Oxidoreductase</keyword>
<evidence type="ECO:0000256" key="7">
    <source>
        <dbReference type="ARBA" id="ARBA00023004"/>
    </source>
</evidence>
<keyword evidence="5" id="KW-0574">Periplasm</keyword>
<dbReference type="PANTHER" id="PTHR30600">
    <property type="entry name" value="CYTOCHROME C PEROXIDASE-RELATED"/>
    <property type="match status" value="1"/>
</dbReference>
<sequence length="267" mass="29471">MFNSPLLSADNSVSCASCHDVFHGGDDGLPVSTGINQQVGTRNSPSVLNAVFNFRQFWDGRSLNLKDQAEGPIHNPVEMGSDWDEVLEKLRSEPNFVQSFQDLSEDGITVENILKAIVSYEESLVTENAPIDRYLLGEHSALTPQQQAGYRKFVDYGCVTCHQGRNIGGNLYQKIGRLDQVPANLLDDPGRYELTKNPQDMHVFKVPSLRNVADTAPYFHNGSVDELSVAIRIMARGQLGLDLNDADVADLEALLHAFTGELPRSLQ</sequence>
<keyword evidence="7 8" id="KW-0408">Iron</keyword>
<evidence type="ECO:0000256" key="4">
    <source>
        <dbReference type="ARBA" id="ARBA00022729"/>
    </source>
</evidence>
<dbReference type="EMBL" id="BAABBN010000004">
    <property type="protein sequence ID" value="GAA3915136.1"/>
    <property type="molecule type" value="Genomic_DNA"/>
</dbReference>